<reference evidence="1" key="1">
    <citation type="submission" date="2021-02" db="EMBL/GenBank/DDBJ databases">
        <authorList>
            <person name="Nowell W R."/>
        </authorList>
    </citation>
    <scope>NUCLEOTIDE SEQUENCE</scope>
</reference>
<comment type="caution">
    <text evidence="1">The sequence shown here is derived from an EMBL/GenBank/DDBJ whole genome shotgun (WGS) entry which is preliminary data.</text>
</comment>
<evidence type="ECO:0000313" key="1">
    <source>
        <dbReference type="EMBL" id="CAF1633540.1"/>
    </source>
</evidence>
<sequence length="158" mass="18481">MVVNFLQLPATVNKTNKSLSDTPNFDSFRDKSSVLAIRKLEAALRLNQPTMNITFPQKQNRRFSHSTKSPSSKDDFIFYRNVLPIDIENIPFDIILDSDRATYRNIPRGPNYTHFVNYNTLKAVDNNEQTCWRPNGFVKKGDFLLVTFYAYKLIRYLY</sequence>
<evidence type="ECO:0000313" key="2">
    <source>
        <dbReference type="EMBL" id="CAF2049965.1"/>
    </source>
</evidence>
<dbReference type="Proteomes" id="UP000663834">
    <property type="component" value="Unassembled WGS sequence"/>
</dbReference>
<gene>
    <name evidence="4" type="ORF">BYL167_LOCUS13544</name>
    <name evidence="3" type="ORF">GIL414_LOCUS10461</name>
    <name evidence="1" type="ORF">KQP761_LOCUS26638</name>
    <name evidence="2" type="ORF">MBJ925_LOCUS12819</name>
</gene>
<dbReference type="Proteomes" id="UP000681967">
    <property type="component" value="Unassembled WGS sequence"/>
</dbReference>
<dbReference type="Proteomes" id="UP000681720">
    <property type="component" value="Unassembled WGS sequence"/>
</dbReference>
<dbReference type="EMBL" id="CAJNOW010014581">
    <property type="protein sequence ID" value="CAF1633540.1"/>
    <property type="molecule type" value="Genomic_DNA"/>
</dbReference>
<protein>
    <submittedName>
        <fullName evidence="1">Uncharacterized protein</fullName>
    </submittedName>
</protein>
<dbReference type="Proteomes" id="UP000663824">
    <property type="component" value="Unassembled WGS sequence"/>
</dbReference>
<dbReference type="EMBL" id="CAJOBJ010003754">
    <property type="protein sequence ID" value="CAF3976913.1"/>
    <property type="molecule type" value="Genomic_DNA"/>
</dbReference>
<evidence type="ECO:0000313" key="4">
    <source>
        <dbReference type="EMBL" id="CAF3998350.1"/>
    </source>
</evidence>
<name>A0A816DF42_9BILA</name>
<evidence type="ECO:0000313" key="3">
    <source>
        <dbReference type="EMBL" id="CAF3976913.1"/>
    </source>
</evidence>
<evidence type="ECO:0000313" key="5">
    <source>
        <dbReference type="Proteomes" id="UP000663834"/>
    </source>
</evidence>
<organism evidence="1 5">
    <name type="scientific">Rotaria magnacalcarata</name>
    <dbReference type="NCBI Taxonomy" id="392030"/>
    <lineage>
        <taxon>Eukaryota</taxon>
        <taxon>Metazoa</taxon>
        <taxon>Spiralia</taxon>
        <taxon>Gnathifera</taxon>
        <taxon>Rotifera</taxon>
        <taxon>Eurotatoria</taxon>
        <taxon>Bdelloidea</taxon>
        <taxon>Philodinida</taxon>
        <taxon>Philodinidae</taxon>
        <taxon>Rotaria</taxon>
    </lineage>
</organism>
<dbReference type="OrthoDB" id="1684102at2759"/>
<accession>A0A816DF42</accession>
<dbReference type="EMBL" id="CAJOBH010004666">
    <property type="protein sequence ID" value="CAF3998350.1"/>
    <property type="molecule type" value="Genomic_DNA"/>
</dbReference>
<proteinExistence type="predicted"/>
<dbReference type="AlphaFoldDB" id="A0A816DF42"/>
<dbReference type="EMBL" id="CAJNRE010005822">
    <property type="protein sequence ID" value="CAF2049965.1"/>
    <property type="molecule type" value="Genomic_DNA"/>
</dbReference>